<evidence type="ECO:0008006" key="10">
    <source>
        <dbReference type="Google" id="ProtNLM"/>
    </source>
</evidence>
<keyword evidence="3" id="KW-0732">Signal</keyword>
<dbReference type="InParanoid" id="A0A0V0R4P1"/>
<keyword evidence="2" id="KW-0285">Flavoprotein</keyword>
<comment type="caution">
    <text evidence="8">The sequence shown here is derived from an EMBL/GenBank/DDBJ whole genome shotgun (WGS) entry which is preliminary data.</text>
</comment>
<dbReference type="EMBL" id="LDAU01000049">
    <property type="protein sequence ID" value="KRX09455.1"/>
    <property type="molecule type" value="Genomic_DNA"/>
</dbReference>
<protein>
    <recommendedName>
        <fullName evidence="10">Amine oxidase domain-containing protein</fullName>
    </recommendedName>
</protein>
<sequence>MQNKSLSIDKGYQKQTEINHFQNKLYHDSKNLLQNQQDKINNIEYNIKQHSYFYNDQFLDQIQSSDDEQNNFPDLQKDGSSTNKQKYSEKSRQRSGTSGLISACALSKIGKKVLVLEQHDRLGGCFHQFTEQGFEFDTGFHYVGNCKEIKAFQNIFGGKKVKWNTFPHYDTIQLDKEQFKLYGPSKEFYSQLNIQFPENEKEISSFKKYSYQSAKLQRILVFANYMPCIFRKIIKYYLKITYPDIYMKTTNQVLKKIGLDKFPKLKLVLCGNALDLGSNLDELPFVMMASLQQHYYRNGSMYPQHGTNDIIKSYAGAIQANGGTLLTKANVEKILVQNGKVQGVSLKGDIQIFAKKVISTMGVPNTIKALPEKYHWENKYRYNDAFNCINVFLGINTKGIDRSELPTYNTWYYPPQKGENGKIDWNFENMQKNSLKYQDKQHRALFITFPSVKDDIEKDKQSCCIISESRWEFFEKFRINEVRREDGYKELKKQILDEVIEKFLEIHPQFKDRIEYSDLGTPLTNETYYGRKTPYGLHFTTEKMFSDKLTKAQTPVKNLYLSGQDIIFPGIIGGLMQGLLSTAQAEEII</sequence>
<dbReference type="OMA" id="EPWHPGK"/>
<evidence type="ECO:0000256" key="1">
    <source>
        <dbReference type="ARBA" id="ARBA00005855"/>
    </source>
</evidence>
<dbReference type="OrthoDB" id="38045at2759"/>
<evidence type="ECO:0000256" key="5">
    <source>
        <dbReference type="ARBA" id="ARBA00022857"/>
    </source>
</evidence>
<feature type="region of interest" description="Disordered" evidence="7">
    <location>
        <begin position="66"/>
        <end position="94"/>
    </location>
</feature>
<organism evidence="8 9">
    <name type="scientific">Pseudocohnilembus persalinus</name>
    <name type="common">Ciliate</name>
    <dbReference type="NCBI Taxonomy" id="266149"/>
    <lineage>
        <taxon>Eukaryota</taxon>
        <taxon>Sar</taxon>
        <taxon>Alveolata</taxon>
        <taxon>Ciliophora</taxon>
        <taxon>Intramacronucleata</taxon>
        <taxon>Oligohymenophorea</taxon>
        <taxon>Scuticociliatia</taxon>
        <taxon>Philasterida</taxon>
        <taxon>Pseudocohnilembidae</taxon>
        <taxon>Pseudocohnilembus</taxon>
    </lineage>
</organism>
<evidence type="ECO:0000256" key="2">
    <source>
        <dbReference type="ARBA" id="ARBA00022630"/>
    </source>
</evidence>
<keyword evidence="5" id="KW-0521">NADP</keyword>
<dbReference type="Pfam" id="PF13450">
    <property type="entry name" value="NAD_binding_8"/>
    <property type="match status" value="1"/>
</dbReference>
<dbReference type="Gene3D" id="3.50.50.60">
    <property type="entry name" value="FAD/NAD(P)-binding domain"/>
    <property type="match status" value="2"/>
</dbReference>
<feature type="compositionally biased region" description="Polar residues" evidence="7">
    <location>
        <begin position="66"/>
        <end position="85"/>
    </location>
</feature>
<evidence type="ECO:0000256" key="3">
    <source>
        <dbReference type="ARBA" id="ARBA00022729"/>
    </source>
</evidence>
<accession>A0A0V0R4P1</accession>
<dbReference type="Proteomes" id="UP000054937">
    <property type="component" value="Unassembled WGS sequence"/>
</dbReference>
<name>A0A0V0R4P1_PSEPJ</name>
<dbReference type="SUPFAM" id="SSF51905">
    <property type="entry name" value="FAD/NAD(P)-binding domain"/>
    <property type="match status" value="1"/>
</dbReference>
<dbReference type="PANTHER" id="PTHR46091:SF3">
    <property type="entry name" value="AMINE OXIDASE DOMAIN-CONTAINING PROTEIN"/>
    <property type="match status" value="1"/>
</dbReference>
<dbReference type="PANTHER" id="PTHR46091">
    <property type="entry name" value="BLR7054 PROTEIN"/>
    <property type="match status" value="1"/>
</dbReference>
<reference evidence="8 9" key="1">
    <citation type="journal article" date="2015" name="Sci. Rep.">
        <title>Genome of the facultative scuticociliatosis pathogen Pseudocohnilembus persalinus provides insight into its virulence through horizontal gene transfer.</title>
        <authorList>
            <person name="Xiong J."/>
            <person name="Wang G."/>
            <person name="Cheng J."/>
            <person name="Tian M."/>
            <person name="Pan X."/>
            <person name="Warren A."/>
            <person name="Jiang C."/>
            <person name="Yuan D."/>
            <person name="Miao W."/>
        </authorList>
    </citation>
    <scope>NUCLEOTIDE SEQUENCE [LARGE SCALE GENOMIC DNA]</scope>
    <source>
        <strain evidence="8">36N120E</strain>
    </source>
</reference>
<evidence type="ECO:0000256" key="7">
    <source>
        <dbReference type="SAM" id="MobiDB-lite"/>
    </source>
</evidence>
<keyword evidence="6" id="KW-0520">NAD</keyword>
<dbReference type="InterPro" id="IPR052206">
    <property type="entry name" value="Retinol_saturase"/>
</dbReference>
<evidence type="ECO:0000313" key="8">
    <source>
        <dbReference type="EMBL" id="KRX09455.1"/>
    </source>
</evidence>
<dbReference type="AlphaFoldDB" id="A0A0V0R4P1"/>
<comment type="similarity">
    <text evidence="1">Belongs to the carotenoid/retinoid oxidoreductase family. CrtISO subfamily.</text>
</comment>
<gene>
    <name evidence="8" type="ORF">PPERSA_00734</name>
</gene>
<evidence type="ECO:0000313" key="9">
    <source>
        <dbReference type="Proteomes" id="UP000054937"/>
    </source>
</evidence>
<dbReference type="InterPro" id="IPR036188">
    <property type="entry name" value="FAD/NAD-bd_sf"/>
</dbReference>
<keyword evidence="9" id="KW-1185">Reference proteome</keyword>
<keyword evidence="4" id="KW-0274">FAD</keyword>
<proteinExistence type="inferred from homology"/>
<evidence type="ECO:0000256" key="6">
    <source>
        <dbReference type="ARBA" id="ARBA00023027"/>
    </source>
</evidence>
<evidence type="ECO:0000256" key="4">
    <source>
        <dbReference type="ARBA" id="ARBA00022827"/>
    </source>
</evidence>